<comment type="caution">
    <text evidence="6">The sequence shown here is derived from an EMBL/GenBank/DDBJ whole genome shotgun (WGS) entry which is preliminary data.</text>
</comment>
<accession>A0A9P1FT86</accession>
<feature type="transmembrane region" description="Helical" evidence="5">
    <location>
        <begin position="68"/>
        <end position="87"/>
    </location>
</feature>
<keyword evidence="5" id="KW-0812">Transmembrane</keyword>
<keyword evidence="3" id="KW-0677">Repeat</keyword>
<evidence type="ECO:0000256" key="4">
    <source>
        <dbReference type="ARBA" id="ARBA00023180"/>
    </source>
</evidence>
<evidence type="ECO:0000256" key="1">
    <source>
        <dbReference type="ARBA" id="ARBA00022614"/>
    </source>
</evidence>
<dbReference type="FunFam" id="3.80.10.10:FF:000770">
    <property type="entry name" value="Uncharacterized protein"/>
    <property type="match status" value="1"/>
</dbReference>
<proteinExistence type="predicted"/>
<dbReference type="EMBL" id="CAMXCT030001153">
    <property type="protein sequence ID" value="CAL4774618.1"/>
    <property type="molecule type" value="Genomic_DNA"/>
</dbReference>
<reference evidence="7 8" key="2">
    <citation type="submission" date="2024-05" db="EMBL/GenBank/DDBJ databases">
        <authorList>
            <person name="Chen Y."/>
            <person name="Shah S."/>
            <person name="Dougan E. K."/>
            <person name="Thang M."/>
            <person name="Chan C."/>
        </authorList>
    </citation>
    <scope>NUCLEOTIDE SEQUENCE [LARGE SCALE GENOMIC DNA]</scope>
</reference>
<dbReference type="SMART" id="SM00369">
    <property type="entry name" value="LRR_TYP"/>
    <property type="match status" value="12"/>
</dbReference>
<keyword evidence="2" id="KW-0732">Signal</keyword>
<feature type="transmembrane region" description="Helical" evidence="5">
    <location>
        <begin position="119"/>
        <end position="139"/>
    </location>
</feature>
<feature type="transmembrane region" description="Helical" evidence="5">
    <location>
        <begin position="339"/>
        <end position="361"/>
    </location>
</feature>
<feature type="transmembrane region" description="Helical" evidence="5">
    <location>
        <begin position="203"/>
        <end position="231"/>
    </location>
</feature>
<dbReference type="Pfam" id="PF13855">
    <property type="entry name" value="LRR_8"/>
    <property type="match status" value="3"/>
</dbReference>
<name>A0A9P1FT86_9DINO</name>
<dbReference type="Gene3D" id="3.80.10.10">
    <property type="entry name" value="Ribonuclease Inhibitor"/>
    <property type="match status" value="3"/>
</dbReference>
<keyword evidence="5" id="KW-0472">Membrane</keyword>
<evidence type="ECO:0000256" key="5">
    <source>
        <dbReference type="SAM" id="Phobius"/>
    </source>
</evidence>
<dbReference type="InterPro" id="IPR003591">
    <property type="entry name" value="Leu-rich_rpt_typical-subtyp"/>
</dbReference>
<gene>
    <name evidence="6" type="ORF">C1SCF055_LOCUS14589</name>
</gene>
<dbReference type="Proteomes" id="UP001152797">
    <property type="component" value="Unassembled WGS sequence"/>
</dbReference>
<dbReference type="SMART" id="SM00364">
    <property type="entry name" value="LRR_BAC"/>
    <property type="match status" value="8"/>
</dbReference>
<dbReference type="FunFam" id="3.80.10.10:FF:001164">
    <property type="entry name" value="GH01279p"/>
    <property type="match status" value="1"/>
</dbReference>
<evidence type="ECO:0000313" key="8">
    <source>
        <dbReference type="Proteomes" id="UP001152797"/>
    </source>
</evidence>
<feature type="non-terminal residue" evidence="6">
    <location>
        <position position="762"/>
    </location>
</feature>
<dbReference type="PANTHER" id="PTHR24373">
    <property type="entry name" value="SLIT RELATED LEUCINE-RICH REPEAT NEURONAL PROTEIN"/>
    <property type="match status" value="1"/>
</dbReference>
<evidence type="ECO:0000313" key="7">
    <source>
        <dbReference type="EMBL" id="CAL4774618.1"/>
    </source>
</evidence>
<keyword evidence="4" id="KW-0325">Glycoprotein</keyword>
<dbReference type="AlphaFoldDB" id="A0A9P1FT86"/>
<dbReference type="Pfam" id="PF00560">
    <property type="entry name" value="LRR_1"/>
    <property type="match status" value="1"/>
</dbReference>
<dbReference type="InterPro" id="IPR001611">
    <property type="entry name" value="Leu-rich_rpt"/>
</dbReference>
<evidence type="ECO:0000256" key="2">
    <source>
        <dbReference type="ARBA" id="ARBA00022729"/>
    </source>
</evidence>
<keyword evidence="8" id="KW-1185">Reference proteome</keyword>
<keyword evidence="5" id="KW-1133">Transmembrane helix</keyword>
<reference evidence="6" key="1">
    <citation type="submission" date="2022-10" db="EMBL/GenBank/DDBJ databases">
        <authorList>
            <person name="Chen Y."/>
            <person name="Dougan E. K."/>
            <person name="Chan C."/>
            <person name="Rhodes N."/>
            <person name="Thang M."/>
        </authorList>
    </citation>
    <scope>NUCLEOTIDE SEQUENCE</scope>
</reference>
<dbReference type="PANTHER" id="PTHR24373:SF370">
    <property type="entry name" value="FISH-LIPS, ISOFORM E"/>
    <property type="match status" value="1"/>
</dbReference>
<keyword evidence="1" id="KW-0433">Leucine-rich repeat</keyword>
<dbReference type="InterPro" id="IPR050328">
    <property type="entry name" value="Dev_Immune_Receptor"/>
</dbReference>
<dbReference type="EMBL" id="CAMXCT020001153">
    <property type="protein sequence ID" value="CAL1140681.1"/>
    <property type="molecule type" value="Genomic_DNA"/>
</dbReference>
<feature type="transmembrane region" description="Helical" evidence="5">
    <location>
        <begin position="243"/>
        <end position="265"/>
    </location>
</feature>
<organism evidence="6">
    <name type="scientific">Cladocopium goreaui</name>
    <dbReference type="NCBI Taxonomy" id="2562237"/>
    <lineage>
        <taxon>Eukaryota</taxon>
        <taxon>Sar</taxon>
        <taxon>Alveolata</taxon>
        <taxon>Dinophyceae</taxon>
        <taxon>Suessiales</taxon>
        <taxon>Symbiodiniaceae</taxon>
        <taxon>Cladocopium</taxon>
    </lineage>
</organism>
<evidence type="ECO:0000256" key="3">
    <source>
        <dbReference type="ARBA" id="ARBA00022737"/>
    </source>
</evidence>
<dbReference type="InterPro" id="IPR032675">
    <property type="entry name" value="LRR_dom_sf"/>
</dbReference>
<dbReference type="OrthoDB" id="635273at2759"/>
<feature type="transmembrane region" description="Helical" evidence="5">
    <location>
        <begin position="163"/>
        <end position="183"/>
    </location>
</feature>
<dbReference type="PROSITE" id="PS51450">
    <property type="entry name" value="LRR"/>
    <property type="match status" value="6"/>
</dbReference>
<sequence>VVLQVDDYYSSVFLMDVTLTRLENQLSDLTKLADNFGLLDDVKSKWETSLRLCNDASSVGPLTMAGTIFLQIVALVVSFFMAVEYFLRYAPRIRSRLSDFLLDALLLDTEESNETFLEAAFLALPYLVLVVVFLLQLLCRKTSRKRPRPTEVLYEKYFGLRGAYYPFKVAIFQCFTVAVQALGKISLLGGLVTFAQEEQDATAILWLSVGFWAFFALLCWNSLYPAFLLMFPDTAWARIGAAFMDAALDLGYILTYLGMVLVAMLRLQTVSEGWGNFGEDLTLQFSNRISPVFAFPTDFLGYGAVYFNLAHACCIAHILQHINWSLPVRPRGERQKRRVLPALFGCSLSIGLLSMLVILLVTQDVFPMTHGQDFTCFPCRCSDNADSAGQQIDSCTIAAVLRQKQVNLAAKNITAVDPKAFSSLGHVQRLSLANNTLIHLPPGLFEGLSSLEQLDLTRVELQRLHDDSFRGLEQLKLLALSDNQLTELSAAMLQYLPLLKQLLLGGKRDKQNNDRVIVKGNRIEELGAIFKHNEQLQVIDLSENWLQKVDPATFAGLKKLRWLSLSYNFLTTIPTETFQGLGQLQLLYLSFNQLTTLPAGTFQGLGQLQKLYLGGNQLTRIPVGTFQGLGQLQELYLGGNQLTTIPAGTFQGLGQLQELVLYGNKLTTIPAGTFQGLDQLQILDLRGNQLTRIPAETFQGLGQLRELNLGDNQLTTISAGTFKGLSRLQKLYLEYNPWNSWSVCINSSSFPLLNDLRGVSFC</sequence>
<protein>
    <submittedName>
        <fullName evidence="6">Uncharacterized protein</fullName>
    </submittedName>
</protein>
<dbReference type="EMBL" id="CAMXCT010001153">
    <property type="protein sequence ID" value="CAI3987306.1"/>
    <property type="molecule type" value="Genomic_DNA"/>
</dbReference>
<evidence type="ECO:0000313" key="6">
    <source>
        <dbReference type="EMBL" id="CAI3987306.1"/>
    </source>
</evidence>
<dbReference type="SUPFAM" id="SSF52058">
    <property type="entry name" value="L domain-like"/>
    <property type="match status" value="1"/>
</dbReference>